<sequence>MQVRGSIPFPKKRLLNLEKIASKIIDVEQNRTAQLDSIIREETHFQSSYKILKYDGRLFSGNELYSRIKKEVLSKS</sequence>
<gene>
    <name evidence="1" type="ORF">SAMN05660923_02233</name>
</gene>
<organism evidence="1 2">
    <name type="scientific">Tepidimicrobium xylanilyticum</name>
    <dbReference type="NCBI Taxonomy" id="1123352"/>
    <lineage>
        <taxon>Bacteria</taxon>
        <taxon>Bacillati</taxon>
        <taxon>Bacillota</taxon>
        <taxon>Tissierellia</taxon>
        <taxon>Tissierellales</taxon>
        <taxon>Tepidimicrobiaceae</taxon>
        <taxon>Tepidimicrobium</taxon>
    </lineage>
</organism>
<accession>A0A1H3BC35</accession>
<name>A0A1H3BC35_9FIRM</name>
<dbReference type="AlphaFoldDB" id="A0A1H3BC35"/>
<reference evidence="1 2" key="1">
    <citation type="submission" date="2016-10" db="EMBL/GenBank/DDBJ databases">
        <authorList>
            <person name="de Groot N.N."/>
        </authorList>
    </citation>
    <scope>NUCLEOTIDE SEQUENCE [LARGE SCALE GENOMIC DNA]</scope>
    <source>
        <strain evidence="1 2">DSM 23310</strain>
    </source>
</reference>
<dbReference type="RefSeq" id="WP_093753702.1">
    <property type="nucleotide sequence ID" value="NZ_BSYN01000005.1"/>
</dbReference>
<dbReference type="Proteomes" id="UP000198828">
    <property type="component" value="Unassembled WGS sequence"/>
</dbReference>
<evidence type="ECO:0000313" key="1">
    <source>
        <dbReference type="EMBL" id="SDX39492.1"/>
    </source>
</evidence>
<protein>
    <submittedName>
        <fullName evidence="1">2-oxoglutarate ferredoxin oxidoreductase subunit alpha</fullName>
    </submittedName>
</protein>
<proteinExistence type="predicted"/>
<dbReference type="EMBL" id="FNNG01000010">
    <property type="protein sequence ID" value="SDX39492.1"/>
    <property type="molecule type" value="Genomic_DNA"/>
</dbReference>
<keyword evidence="2" id="KW-1185">Reference proteome</keyword>
<dbReference type="Gene3D" id="3.40.50.920">
    <property type="match status" value="1"/>
</dbReference>
<evidence type="ECO:0000313" key="2">
    <source>
        <dbReference type="Proteomes" id="UP000198828"/>
    </source>
</evidence>
<dbReference type="SUPFAM" id="SSF52922">
    <property type="entry name" value="TK C-terminal domain-like"/>
    <property type="match status" value="1"/>
</dbReference>
<dbReference type="InterPro" id="IPR009014">
    <property type="entry name" value="Transketo_C/PFOR_II"/>
</dbReference>